<dbReference type="Pfam" id="PF20253">
    <property type="entry name" value="DUF6604"/>
    <property type="match status" value="1"/>
</dbReference>
<dbReference type="InterPro" id="IPR046539">
    <property type="entry name" value="DUF6604"/>
</dbReference>
<evidence type="ECO:0000313" key="3">
    <source>
        <dbReference type="Proteomes" id="UP000184330"/>
    </source>
</evidence>
<feature type="domain" description="DUF6604" evidence="1">
    <location>
        <begin position="27"/>
        <end position="280"/>
    </location>
</feature>
<keyword evidence="3" id="KW-1185">Reference proteome</keyword>
<evidence type="ECO:0000259" key="1">
    <source>
        <dbReference type="Pfam" id="PF20253"/>
    </source>
</evidence>
<dbReference type="PANTHER" id="PTHR38795:SF1">
    <property type="entry name" value="DUF6604 DOMAIN-CONTAINING PROTEIN"/>
    <property type="match status" value="1"/>
</dbReference>
<proteinExistence type="predicted"/>
<dbReference type="STRING" id="576137.A0A1L7WUR5"/>
<protein>
    <recommendedName>
        <fullName evidence="1">DUF6604 domain-containing protein</fullName>
    </recommendedName>
</protein>
<organism evidence="2 3">
    <name type="scientific">Phialocephala subalpina</name>
    <dbReference type="NCBI Taxonomy" id="576137"/>
    <lineage>
        <taxon>Eukaryota</taxon>
        <taxon>Fungi</taxon>
        <taxon>Dikarya</taxon>
        <taxon>Ascomycota</taxon>
        <taxon>Pezizomycotina</taxon>
        <taxon>Leotiomycetes</taxon>
        <taxon>Helotiales</taxon>
        <taxon>Mollisiaceae</taxon>
        <taxon>Phialocephala</taxon>
        <taxon>Phialocephala fortinii species complex</taxon>
    </lineage>
</organism>
<accession>A0A1L7WUR5</accession>
<dbReference type="Proteomes" id="UP000184330">
    <property type="component" value="Unassembled WGS sequence"/>
</dbReference>
<reference evidence="2 3" key="1">
    <citation type="submission" date="2016-03" db="EMBL/GenBank/DDBJ databases">
        <authorList>
            <person name="Ploux O."/>
        </authorList>
    </citation>
    <scope>NUCLEOTIDE SEQUENCE [LARGE SCALE GENOMIC DNA]</scope>
    <source>
        <strain evidence="2 3">UAMH 11012</strain>
    </source>
</reference>
<name>A0A1L7WUR5_9HELO</name>
<sequence>MDSTISDAKRPPIDLGERYLHYKKATATATVTDWLRSLSPPLLPPSTGRRKGKDRKLEKAAAKLAAESSVTRHDISVRELLKRAQFLNTCAQAVSVPMNVQRVLARAIRLRKDGSEWYQRSTGAEDTTRQTSSSTHEYFIQYLERVETLLQPRFELYKPVSTQQKPETPEKACNDTNNQFEALELPEDEEDLDIESVDTETAKNPSVTGAEPKEHVYNLETGVEDIPFMVWCFFEDLHKVQDFLKLTWQKVTEGKLDVATAAITTDMAMELVQQAEEALVKAFLTGPAGTNRYAAVLAYLGNAKASKNPEVSAFAYGHEYLMLDNPKEN</sequence>
<dbReference type="AlphaFoldDB" id="A0A1L7WUR5"/>
<dbReference type="EMBL" id="FJOG01000008">
    <property type="protein sequence ID" value="CZR56517.1"/>
    <property type="molecule type" value="Genomic_DNA"/>
</dbReference>
<dbReference type="PANTHER" id="PTHR38795">
    <property type="entry name" value="DUF6604 DOMAIN-CONTAINING PROTEIN"/>
    <property type="match status" value="1"/>
</dbReference>
<dbReference type="OrthoDB" id="5238236at2759"/>
<gene>
    <name evidence="2" type="ORF">PAC_06406</name>
</gene>
<evidence type="ECO:0000313" key="2">
    <source>
        <dbReference type="EMBL" id="CZR56517.1"/>
    </source>
</evidence>